<evidence type="ECO:0000256" key="1">
    <source>
        <dbReference type="SAM" id="SignalP"/>
    </source>
</evidence>
<dbReference type="Gene3D" id="3.90.1720.10">
    <property type="entry name" value="endopeptidase domain like (from Nostoc punctiforme)"/>
    <property type="match status" value="1"/>
</dbReference>
<comment type="caution">
    <text evidence="2">The sequence shown here is derived from an EMBL/GenBank/DDBJ whole genome shotgun (WGS) entry which is preliminary data.</text>
</comment>
<dbReference type="AlphaFoldDB" id="A0A847SIF7"/>
<evidence type="ECO:0000313" key="3">
    <source>
        <dbReference type="Proteomes" id="UP000587991"/>
    </source>
</evidence>
<keyword evidence="3" id="KW-1185">Reference proteome</keyword>
<reference evidence="2 3" key="1">
    <citation type="submission" date="2020-04" db="EMBL/GenBank/DDBJ databases">
        <title>Draft genome of Leeia sp. IMCC25680.</title>
        <authorList>
            <person name="Song J."/>
            <person name="Cho J.-C."/>
        </authorList>
    </citation>
    <scope>NUCLEOTIDE SEQUENCE [LARGE SCALE GENOMIC DNA]</scope>
    <source>
        <strain evidence="2 3">IMCC25680</strain>
    </source>
</reference>
<sequence>MVIFRTLGRPLCGLALLLALPAWSAEAPAHLTLVRSLLGSLSAGASHYQHQSQITWPDSGKATAYTDCSGLVNGLLSRTQPKLLASLRSRAGREPQAIHYFQAVAENQGFQAVTRVQNLQPGDLIVIRNPPEDDDTGHIMIVDEAPVESGGSSPPKVPGTYQWQVKVIDSSKSAHGPRDSRALPGGNANGVGRGTIRLYADLNGVPLGYTWSTLPVSDYIPQASKALLMGRIQAQP</sequence>
<organism evidence="2 3">
    <name type="scientific">Leeia aquatica</name>
    <dbReference type="NCBI Taxonomy" id="2725557"/>
    <lineage>
        <taxon>Bacteria</taxon>
        <taxon>Pseudomonadati</taxon>
        <taxon>Pseudomonadota</taxon>
        <taxon>Betaproteobacteria</taxon>
        <taxon>Neisseriales</taxon>
        <taxon>Leeiaceae</taxon>
        <taxon>Leeia</taxon>
    </lineage>
</organism>
<gene>
    <name evidence="2" type="ORF">HF682_17355</name>
</gene>
<accession>A0A847SIF7</accession>
<dbReference type="EMBL" id="JABAIM010000005">
    <property type="protein sequence ID" value="NLR76939.1"/>
    <property type="molecule type" value="Genomic_DNA"/>
</dbReference>
<keyword evidence="1" id="KW-0732">Signal</keyword>
<dbReference type="RefSeq" id="WP_168878605.1">
    <property type="nucleotide sequence ID" value="NZ_JABAIM010000005.1"/>
</dbReference>
<proteinExistence type="predicted"/>
<dbReference type="Proteomes" id="UP000587991">
    <property type="component" value="Unassembled WGS sequence"/>
</dbReference>
<feature type="chain" id="PRO_5032547607" evidence="1">
    <location>
        <begin position="25"/>
        <end position="236"/>
    </location>
</feature>
<name>A0A847SIF7_9NEIS</name>
<evidence type="ECO:0000313" key="2">
    <source>
        <dbReference type="EMBL" id="NLR76939.1"/>
    </source>
</evidence>
<feature type="signal peptide" evidence="1">
    <location>
        <begin position="1"/>
        <end position="24"/>
    </location>
</feature>
<protein>
    <submittedName>
        <fullName evidence="2">Uncharacterized protein</fullName>
    </submittedName>
</protein>